<dbReference type="InterPro" id="IPR043183">
    <property type="entry name" value="DNJB2/6-like"/>
</dbReference>
<accession>A0A091ERH1</accession>
<keyword evidence="4" id="KW-1185">Reference proteome</keyword>
<protein>
    <submittedName>
        <fullName evidence="3">DnaJ like protein subfamily B member 8</fullName>
    </submittedName>
</protein>
<dbReference type="PROSITE" id="PS50076">
    <property type="entry name" value="DNAJ_2"/>
    <property type="match status" value="1"/>
</dbReference>
<dbReference type="InterPro" id="IPR018253">
    <property type="entry name" value="DnaJ_domain_CS"/>
</dbReference>
<dbReference type="EMBL" id="KN120539">
    <property type="protein sequence ID" value="KFO38371.1"/>
    <property type="molecule type" value="Genomic_DNA"/>
</dbReference>
<dbReference type="GO" id="GO:0030544">
    <property type="term" value="F:Hsp70 protein binding"/>
    <property type="evidence" value="ECO:0007669"/>
    <property type="project" value="InterPro"/>
</dbReference>
<dbReference type="SMART" id="SM00271">
    <property type="entry name" value="DnaJ"/>
    <property type="match status" value="1"/>
</dbReference>
<dbReference type="Pfam" id="PF00226">
    <property type="entry name" value="DnaJ"/>
    <property type="match status" value="1"/>
</dbReference>
<feature type="domain" description="J" evidence="2">
    <location>
        <begin position="3"/>
        <end position="69"/>
    </location>
</feature>
<dbReference type="PROSITE" id="PS00636">
    <property type="entry name" value="DNAJ_1"/>
    <property type="match status" value="1"/>
</dbReference>
<dbReference type="CDD" id="cd06257">
    <property type="entry name" value="DnaJ"/>
    <property type="match status" value="1"/>
</dbReference>
<dbReference type="PRINTS" id="PR00625">
    <property type="entry name" value="JDOMAIN"/>
</dbReference>
<evidence type="ECO:0000256" key="1">
    <source>
        <dbReference type="ARBA" id="ARBA00023186"/>
    </source>
</evidence>
<dbReference type="GO" id="GO:0051082">
    <property type="term" value="F:unfolded protein binding"/>
    <property type="evidence" value="ECO:0007669"/>
    <property type="project" value="InterPro"/>
</dbReference>
<name>A0A091ERH1_FUKDA</name>
<organism evidence="3 4">
    <name type="scientific">Fukomys damarensis</name>
    <name type="common">Damaraland mole rat</name>
    <name type="synonym">Cryptomys damarensis</name>
    <dbReference type="NCBI Taxonomy" id="885580"/>
    <lineage>
        <taxon>Eukaryota</taxon>
        <taxon>Metazoa</taxon>
        <taxon>Chordata</taxon>
        <taxon>Craniata</taxon>
        <taxon>Vertebrata</taxon>
        <taxon>Euteleostomi</taxon>
        <taxon>Mammalia</taxon>
        <taxon>Eutheria</taxon>
        <taxon>Euarchontoglires</taxon>
        <taxon>Glires</taxon>
        <taxon>Rodentia</taxon>
        <taxon>Hystricomorpha</taxon>
        <taxon>Bathyergidae</taxon>
        <taxon>Fukomys</taxon>
    </lineage>
</organism>
<evidence type="ECO:0000259" key="2">
    <source>
        <dbReference type="PROSITE" id="PS50076"/>
    </source>
</evidence>
<dbReference type="PANTHER" id="PTHR45168">
    <property type="entry name" value="DNAJ HOMOLOG SUBFAMILY B MEMBER 2"/>
    <property type="match status" value="1"/>
</dbReference>
<dbReference type="SUPFAM" id="SSF46565">
    <property type="entry name" value="Chaperone J-domain"/>
    <property type="match status" value="1"/>
</dbReference>
<sequence>MVTYYEVLGVQAGASADDIKKAYRKLALRWHPDKNPDRKEEAEKKFKQVSQAYEVLSDPKKRSFFSLFTLPLPITPSLHL</sequence>
<evidence type="ECO:0000313" key="4">
    <source>
        <dbReference type="Proteomes" id="UP000028990"/>
    </source>
</evidence>
<reference evidence="3 4" key="1">
    <citation type="submission" date="2013-11" db="EMBL/GenBank/DDBJ databases">
        <title>The Damaraland mole rat (Fukomys damarensis) genome and evolution of African mole rats.</title>
        <authorList>
            <person name="Gladyshev V.N."/>
            <person name="Fang X."/>
        </authorList>
    </citation>
    <scope>NUCLEOTIDE SEQUENCE [LARGE SCALE GENOMIC DNA]</scope>
    <source>
        <tissue evidence="3">Liver</tissue>
    </source>
</reference>
<dbReference type="Proteomes" id="UP000028990">
    <property type="component" value="Unassembled WGS sequence"/>
</dbReference>
<dbReference type="Gene3D" id="1.10.287.110">
    <property type="entry name" value="DnaJ domain"/>
    <property type="match status" value="1"/>
</dbReference>
<evidence type="ECO:0000313" key="3">
    <source>
        <dbReference type="EMBL" id="KFO38371.1"/>
    </source>
</evidence>
<dbReference type="AlphaFoldDB" id="A0A091ERH1"/>
<dbReference type="InterPro" id="IPR036869">
    <property type="entry name" value="J_dom_sf"/>
</dbReference>
<keyword evidence="1" id="KW-0143">Chaperone</keyword>
<dbReference type="PANTHER" id="PTHR45168:SF2">
    <property type="entry name" value="DNAJ HEAT SHOCK PROTEIN FAMILY (HSP40) MEMBER B8"/>
    <property type="match status" value="1"/>
</dbReference>
<proteinExistence type="predicted"/>
<dbReference type="InterPro" id="IPR001623">
    <property type="entry name" value="DnaJ_domain"/>
</dbReference>
<gene>
    <name evidence="3" type="ORF">H920_00215</name>
</gene>